<comment type="caution">
    <text evidence="2">The sequence shown here is derived from an EMBL/GenBank/DDBJ whole genome shotgun (WGS) entry which is preliminary data.</text>
</comment>
<evidence type="ECO:0000313" key="3">
    <source>
        <dbReference type="Proteomes" id="UP000197277"/>
    </source>
</evidence>
<dbReference type="PROSITE" id="PS50093">
    <property type="entry name" value="PKD"/>
    <property type="match status" value="1"/>
</dbReference>
<dbReference type="InterPro" id="IPR000601">
    <property type="entry name" value="PKD_dom"/>
</dbReference>
<dbReference type="RefSeq" id="WP_088465982.1">
    <property type="nucleotide sequence ID" value="NZ_NIRR01000054.1"/>
</dbReference>
<reference evidence="2 3" key="1">
    <citation type="submission" date="2017-06" db="EMBL/GenBank/DDBJ databases">
        <title>Hymenobacter amundsenii sp. nov. isolated from regoliths in Antarctica.</title>
        <authorList>
            <person name="Sedlacek I."/>
            <person name="Kralova S."/>
            <person name="Pantucek R."/>
            <person name="Svec P."/>
            <person name="Holochova P."/>
            <person name="Stankova E."/>
            <person name="Vrbovska V."/>
            <person name="Busse H.-J."/>
        </authorList>
    </citation>
    <scope>NUCLEOTIDE SEQUENCE [LARGE SCALE GENOMIC DNA]</scope>
    <source>
        <strain evidence="2 3">CCM 8682</strain>
    </source>
</reference>
<accession>A0A246FGC8</accession>
<dbReference type="Gene3D" id="2.60.40.10">
    <property type="entry name" value="Immunoglobulins"/>
    <property type="match status" value="1"/>
</dbReference>
<name>A0A246FGC8_9BACT</name>
<evidence type="ECO:0000259" key="1">
    <source>
        <dbReference type="PROSITE" id="PS50093"/>
    </source>
</evidence>
<gene>
    <name evidence="2" type="ORF">CDA63_18710</name>
</gene>
<dbReference type="CDD" id="cd00146">
    <property type="entry name" value="PKD"/>
    <property type="match status" value="1"/>
</dbReference>
<feature type="domain" description="PKD" evidence="1">
    <location>
        <begin position="149"/>
        <end position="186"/>
    </location>
</feature>
<dbReference type="InterPro" id="IPR035986">
    <property type="entry name" value="PKD_dom_sf"/>
</dbReference>
<evidence type="ECO:0000313" key="2">
    <source>
        <dbReference type="EMBL" id="OWP61576.1"/>
    </source>
</evidence>
<proteinExistence type="predicted"/>
<dbReference type="SUPFAM" id="SSF49299">
    <property type="entry name" value="PKD domain"/>
    <property type="match status" value="1"/>
</dbReference>
<dbReference type="OrthoDB" id="9765926at2"/>
<dbReference type="Gene3D" id="2.130.10.10">
    <property type="entry name" value="YVTN repeat-like/Quinoprotein amine dehydrogenase"/>
    <property type="match status" value="1"/>
</dbReference>
<dbReference type="SUPFAM" id="SSF63829">
    <property type="entry name" value="Calcium-dependent phosphotriesterase"/>
    <property type="match status" value="1"/>
</dbReference>
<protein>
    <recommendedName>
        <fullName evidence="1">PKD domain-containing protein</fullName>
    </recommendedName>
</protein>
<sequence>MLPPARIASYGLEFSPDGTRLYISDPFFGVIFQYDLTAANVAASAVPLPNPAGLGQTGSTPGALQLGPDGRIYAALSNTTAQALGVITEPNRLGVACAYVPQGVGLNGRRSAVGLPSFMQRDLWHFTVRGTCQGSPVSFTFPTVYGADSVRWNFGDPATGGRNASTASDPVHVYGAPGRYLVTLTLYLPGAPPAVLRRYVDVLPRPVVYLGRDTALCPGQAVVLNASTPAATYRWQDGSTAATLWAQQPGWYWVDVTSTAGCTARDSLRLITLPLPPVYLGPDTVLCLGQQLTLRPRTAGALGTRYRWSDGSKAASLTVTAPATYWLEATSAAGCSQRDSIRVVYLTPPAIHLGADTALCQTPERPFMLDATLPGVRYHWQDGSTQATFVPPHTGTYWVTVSTPVCSATDSIRVRLYDCREQVFVPNIITPNGDGRNDRFEIVGLGPDAWSLTVFNRWGQSVYTTHYYRQEWDAVGLANGVYYYWLQQPGSRRQLKGWVEVMR</sequence>
<dbReference type="Pfam" id="PF13585">
    <property type="entry name" value="CHU_C"/>
    <property type="match status" value="1"/>
</dbReference>
<dbReference type="InterPro" id="IPR013783">
    <property type="entry name" value="Ig-like_fold"/>
</dbReference>
<dbReference type="Proteomes" id="UP000197277">
    <property type="component" value="Unassembled WGS sequence"/>
</dbReference>
<dbReference type="Pfam" id="PF18911">
    <property type="entry name" value="PKD_4"/>
    <property type="match status" value="1"/>
</dbReference>
<keyword evidence="3" id="KW-1185">Reference proteome</keyword>
<dbReference type="InterPro" id="IPR015943">
    <property type="entry name" value="WD40/YVTN_repeat-like_dom_sf"/>
</dbReference>
<organism evidence="2 3">
    <name type="scientific">Hymenobacter amundsenii</name>
    <dbReference type="NCBI Taxonomy" id="2006685"/>
    <lineage>
        <taxon>Bacteria</taxon>
        <taxon>Pseudomonadati</taxon>
        <taxon>Bacteroidota</taxon>
        <taxon>Cytophagia</taxon>
        <taxon>Cytophagales</taxon>
        <taxon>Hymenobacteraceae</taxon>
        <taxon>Hymenobacter</taxon>
    </lineage>
</organism>
<dbReference type="EMBL" id="NIRR01000054">
    <property type="protein sequence ID" value="OWP61576.1"/>
    <property type="molecule type" value="Genomic_DNA"/>
</dbReference>
<dbReference type="AlphaFoldDB" id="A0A246FGC8"/>